<feature type="transmembrane region" description="Helical" evidence="1">
    <location>
        <begin position="395"/>
        <end position="416"/>
    </location>
</feature>
<evidence type="ECO:0000313" key="2">
    <source>
        <dbReference type="EMBL" id="TCO31893.1"/>
    </source>
</evidence>
<feature type="transmembrane region" description="Helical" evidence="1">
    <location>
        <begin position="83"/>
        <end position="102"/>
    </location>
</feature>
<keyword evidence="3" id="KW-1185">Reference proteome</keyword>
<reference evidence="2 3" key="1">
    <citation type="journal article" date="2015" name="Stand. Genomic Sci.">
        <title>Genomic Encyclopedia of Bacterial and Archaeal Type Strains, Phase III: the genomes of soil and plant-associated and newly described type strains.</title>
        <authorList>
            <person name="Whitman W.B."/>
            <person name="Woyke T."/>
            <person name="Klenk H.P."/>
            <person name="Zhou Y."/>
            <person name="Lilburn T.G."/>
            <person name="Beck B.J."/>
            <person name="De Vos P."/>
            <person name="Vandamme P."/>
            <person name="Eisen J.A."/>
            <person name="Garrity G."/>
            <person name="Hugenholtz P."/>
            <person name="Kyrpides N.C."/>
        </authorList>
    </citation>
    <scope>NUCLEOTIDE SEQUENCE [LARGE SCALE GENOMIC DNA]</scope>
    <source>
        <strain evidence="2 3">VKM Ac-2538</strain>
    </source>
</reference>
<gene>
    <name evidence="2" type="ORF">EV644_101536</name>
</gene>
<feature type="transmembrane region" description="Helical" evidence="1">
    <location>
        <begin position="428"/>
        <end position="451"/>
    </location>
</feature>
<accession>A0ABY2BYD7</accession>
<feature type="transmembrane region" description="Helical" evidence="1">
    <location>
        <begin position="193"/>
        <end position="212"/>
    </location>
</feature>
<evidence type="ECO:0000313" key="3">
    <source>
        <dbReference type="Proteomes" id="UP000295818"/>
    </source>
</evidence>
<feature type="transmembrane region" description="Helical" evidence="1">
    <location>
        <begin position="335"/>
        <end position="358"/>
    </location>
</feature>
<feature type="transmembrane region" description="Helical" evidence="1">
    <location>
        <begin position="31"/>
        <end position="54"/>
    </location>
</feature>
<feature type="transmembrane region" description="Helical" evidence="1">
    <location>
        <begin position="158"/>
        <end position="181"/>
    </location>
</feature>
<keyword evidence="1" id="KW-1133">Transmembrane helix</keyword>
<comment type="caution">
    <text evidence="2">The sequence shown here is derived from an EMBL/GenBank/DDBJ whole genome shotgun (WGS) entry which is preliminary data.</text>
</comment>
<keyword evidence="1" id="KW-0472">Membrane</keyword>
<feature type="transmembrane region" description="Helical" evidence="1">
    <location>
        <begin position="114"/>
        <end position="137"/>
    </location>
</feature>
<evidence type="ECO:0008006" key="4">
    <source>
        <dbReference type="Google" id="ProtNLM"/>
    </source>
</evidence>
<organism evidence="2 3">
    <name type="scientific">Kribbella orskensis</name>
    <dbReference type="NCBI Taxonomy" id="2512216"/>
    <lineage>
        <taxon>Bacteria</taxon>
        <taxon>Bacillati</taxon>
        <taxon>Actinomycetota</taxon>
        <taxon>Actinomycetes</taxon>
        <taxon>Propionibacteriales</taxon>
        <taxon>Kribbellaceae</taxon>
        <taxon>Kribbella</taxon>
    </lineage>
</organism>
<keyword evidence="1" id="KW-0812">Transmembrane</keyword>
<evidence type="ECO:0000256" key="1">
    <source>
        <dbReference type="SAM" id="Phobius"/>
    </source>
</evidence>
<proteinExistence type="predicted"/>
<feature type="transmembrane region" description="Helical" evidence="1">
    <location>
        <begin position="298"/>
        <end position="323"/>
    </location>
</feature>
<protein>
    <recommendedName>
        <fullName evidence="4">Fenitrothion hydrolase</fullName>
    </recommendedName>
</protein>
<dbReference type="Proteomes" id="UP000295818">
    <property type="component" value="Unassembled WGS sequence"/>
</dbReference>
<sequence length="453" mass="48699">MTALLLLPAQLVTPLLLPLHGIGGRQDLPMPFGLAVGGAAVAIALSFAILAVAWRNPRYRGNASGKPLPAAITRTVDSSGFRWFVRLVGLAIFLYAMVALLFGVDRLTNPIFGFVYILVWVGLVPISILLGPVWRTLNPLRTIHLLISKLLRQSPSKGLFELPAGLGLWPAAVGIFVFTWLELVAPDRATLPVLQAWLALYVVIMLFGAILFGDRWFSTADPFEVYATLMSRLSPWGRRTDGALVIRRPLENLDGLKPQPGLVGMVAALLGSTAYDGFSNSTAWIGWAQNTDYSMTTLGTLALLAFILFVLVTFTSATLLAGRLSDSSRRTLPRLFAHSVIPIAFGYVVAHYLTLLILEGQRTLIYLSDPLSNGANIFGTGLLGLNTGITNHSTTIAVIQVLAVVGGHLMGVVSAHDRAVALFPRNKALAGQIPLLIVMVGYTVGGLLLLFSA</sequence>
<name>A0ABY2BYD7_9ACTN</name>
<dbReference type="EMBL" id="SLWM01000001">
    <property type="protein sequence ID" value="TCO31893.1"/>
    <property type="molecule type" value="Genomic_DNA"/>
</dbReference>